<evidence type="ECO:0008006" key="4">
    <source>
        <dbReference type="Google" id="ProtNLM"/>
    </source>
</evidence>
<evidence type="ECO:0000313" key="2">
    <source>
        <dbReference type="EMBL" id="EMS69297.1"/>
    </source>
</evidence>
<dbReference type="AlphaFoldDB" id="S0FFI9"/>
<evidence type="ECO:0000256" key="1">
    <source>
        <dbReference type="SAM" id="Phobius"/>
    </source>
</evidence>
<dbReference type="PANTHER" id="PTHR34821:SF2">
    <property type="entry name" value="INNER MEMBRANE PROTEIN YDCZ"/>
    <property type="match status" value="1"/>
</dbReference>
<dbReference type="PANTHER" id="PTHR34821">
    <property type="entry name" value="INNER MEMBRANE PROTEIN YDCZ"/>
    <property type="match status" value="1"/>
</dbReference>
<dbReference type="Pfam" id="PF04657">
    <property type="entry name" value="DMT_YdcZ"/>
    <property type="match status" value="1"/>
</dbReference>
<dbReference type="STRING" id="1195236.CTER_5083"/>
<dbReference type="eggNOG" id="COG3238">
    <property type="taxonomic scope" value="Bacteria"/>
</dbReference>
<feature type="transmembrane region" description="Helical" evidence="1">
    <location>
        <begin position="124"/>
        <end position="139"/>
    </location>
</feature>
<evidence type="ECO:0000313" key="3">
    <source>
        <dbReference type="Proteomes" id="UP000014155"/>
    </source>
</evidence>
<feature type="transmembrane region" description="Helical" evidence="1">
    <location>
        <begin position="7"/>
        <end position="24"/>
    </location>
</feature>
<feature type="transmembrane region" description="Helical" evidence="1">
    <location>
        <begin position="30"/>
        <end position="51"/>
    </location>
</feature>
<dbReference type="RefSeq" id="WP_004630602.1">
    <property type="nucleotide sequence ID" value="NZ_AORV01000068.1"/>
</dbReference>
<comment type="caution">
    <text evidence="2">The sequence shown here is derived from an EMBL/GenBank/DDBJ whole genome shotgun (WGS) entry which is preliminary data.</text>
</comment>
<name>S0FFI9_RUMCE</name>
<accession>S0FFI9</accession>
<proteinExistence type="predicted"/>
<dbReference type="EMBL" id="AORV01000068">
    <property type="protein sequence ID" value="EMS69297.1"/>
    <property type="molecule type" value="Genomic_DNA"/>
</dbReference>
<feature type="transmembrane region" description="Helical" evidence="1">
    <location>
        <begin position="92"/>
        <end position="112"/>
    </location>
</feature>
<gene>
    <name evidence="2" type="ORF">CTER_5083</name>
</gene>
<dbReference type="InterPro" id="IPR006750">
    <property type="entry name" value="YdcZ"/>
</dbReference>
<protein>
    <recommendedName>
        <fullName evidence="4">DMT family transporter</fullName>
    </recommendedName>
</protein>
<feature type="transmembrane region" description="Helical" evidence="1">
    <location>
        <begin position="63"/>
        <end position="86"/>
    </location>
</feature>
<keyword evidence="1" id="KW-0472">Membrane</keyword>
<dbReference type="GO" id="GO:0005886">
    <property type="term" value="C:plasma membrane"/>
    <property type="evidence" value="ECO:0007669"/>
    <property type="project" value="TreeGrafter"/>
</dbReference>
<dbReference type="Proteomes" id="UP000014155">
    <property type="component" value="Unassembled WGS sequence"/>
</dbReference>
<dbReference type="PATRIC" id="fig|1195236.3.peg.5279"/>
<sequence>MYNSVSLFIGVLISVMIMINGTLSAASGNYAAVVIIHLVGLLGIITAMLPGKAFRFKLKGIPLYLYSAGTIGIFTVLFNNMGYAALGVSLPLALGLFGQLLASLVIDHLGLFQMKKIRFEKKKFMGLAIIFAGILVMAFL</sequence>
<keyword evidence="3" id="KW-1185">Reference proteome</keyword>
<keyword evidence="1" id="KW-1133">Transmembrane helix</keyword>
<organism evidence="2 3">
    <name type="scientific">Ruminiclostridium cellobioparum subsp. termitidis CT1112</name>
    <dbReference type="NCBI Taxonomy" id="1195236"/>
    <lineage>
        <taxon>Bacteria</taxon>
        <taxon>Bacillati</taxon>
        <taxon>Bacillota</taxon>
        <taxon>Clostridia</taxon>
        <taxon>Eubacteriales</taxon>
        <taxon>Oscillospiraceae</taxon>
        <taxon>Ruminiclostridium</taxon>
    </lineage>
</organism>
<keyword evidence="1" id="KW-0812">Transmembrane</keyword>
<reference evidence="2 3" key="1">
    <citation type="journal article" date="2013" name="Genome Announc.">
        <title>Draft Genome Sequence of the Cellulolytic, Mesophilic, Anaerobic Bacterium Clostridium termitidis Strain CT1112 (DSM 5398).</title>
        <authorList>
            <person name="Lal S."/>
            <person name="Ramachandran U."/>
            <person name="Zhang X."/>
            <person name="Munir R."/>
            <person name="Sparling R."/>
            <person name="Levin D.B."/>
        </authorList>
    </citation>
    <scope>NUCLEOTIDE SEQUENCE [LARGE SCALE GENOMIC DNA]</scope>
    <source>
        <strain evidence="2 3">CT1112</strain>
    </source>
</reference>